<evidence type="ECO:0000256" key="5">
    <source>
        <dbReference type="NCBIfam" id="TIGR01378"/>
    </source>
</evidence>
<dbReference type="GO" id="GO:0009229">
    <property type="term" value="P:thiamine diphosphate biosynthetic process"/>
    <property type="evidence" value="ECO:0007669"/>
    <property type="project" value="InterPro"/>
</dbReference>
<dbReference type="InterPro" id="IPR006282">
    <property type="entry name" value="Thi_PPkinase"/>
</dbReference>
<keyword evidence="2" id="KW-0547">Nucleotide-binding</keyword>
<dbReference type="Pfam" id="PF04265">
    <property type="entry name" value="TPK_B1_binding"/>
    <property type="match status" value="1"/>
</dbReference>
<comment type="caution">
    <text evidence="7">The sequence shown here is derived from an EMBL/GenBank/DDBJ whole genome shotgun (WGS) entry which is preliminary data.</text>
</comment>
<dbReference type="GO" id="GO:0006772">
    <property type="term" value="P:thiamine metabolic process"/>
    <property type="evidence" value="ECO:0007669"/>
    <property type="project" value="UniProtKB-UniRule"/>
</dbReference>
<evidence type="ECO:0000259" key="6">
    <source>
        <dbReference type="SMART" id="SM00983"/>
    </source>
</evidence>
<keyword evidence="8" id="KW-1185">Reference proteome</keyword>
<dbReference type="InterPro" id="IPR053149">
    <property type="entry name" value="TPK"/>
</dbReference>
<reference evidence="7" key="1">
    <citation type="submission" date="2020-07" db="EMBL/GenBank/DDBJ databases">
        <title>Genomic analysis of a strain of Sedimentibacter Hydroxybenzoicus DSM7310.</title>
        <authorList>
            <person name="Ma S."/>
        </authorList>
    </citation>
    <scope>NUCLEOTIDE SEQUENCE</scope>
    <source>
        <strain evidence="7">DSM 7310</strain>
    </source>
</reference>
<dbReference type="Pfam" id="PF04263">
    <property type="entry name" value="TPK_catalytic"/>
    <property type="match status" value="1"/>
</dbReference>
<keyword evidence="1 7" id="KW-0808">Transferase</keyword>
<evidence type="ECO:0000313" key="8">
    <source>
        <dbReference type="Proteomes" id="UP000611629"/>
    </source>
</evidence>
<dbReference type="InterPro" id="IPR007373">
    <property type="entry name" value="Thiamin_PyroPKinase_B1-bd"/>
</dbReference>
<dbReference type="PANTHER" id="PTHR41299:SF1">
    <property type="entry name" value="THIAMINE PYROPHOSPHOKINASE"/>
    <property type="match status" value="1"/>
</dbReference>
<dbReference type="SMART" id="SM00983">
    <property type="entry name" value="TPK_B1_binding"/>
    <property type="match status" value="1"/>
</dbReference>
<keyword evidence="3" id="KW-0418">Kinase</keyword>
<evidence type="ECO:0000256" key="1">
    <source>
        <dbReference type="ARBA" id="ARBA00022679"/>
    </source>
</evidence>
<dbReference type="GO" id="GO:0005524">
    <property type="term" value="F:ATP binding"/>
    <property type="evidence" value="ECO:0007669"/>
    <property type="project" value="UniProtKB-KW"/>
</dbReference>
<dbReference type="EC" id="2.7.6.2" evidence="5"/>
<dbReference type="AlphaFoldDB" id="A0A974BJQ6"/>
<dbReference type="EMBL" id="JACBNQ010000009">
    <property type="protein sequence ID" value="NYB74449.1"/>
    <property type="molecule type" value="Genomic_DNA"/>
</dbReference>
<dbReference type="PANTHER" id="PTHR41299">
    <property type="entry name" value="THIAMINE PYROPHOSPHOKINASE"/>
    <property type="match status" value="1"/>
</dbReference>
<dbReference type="SUPFAM" id="SSF63862">
    <property type="entry name" value="Thiamin pyrophosphokinase, substrate-binding domain"/>
    <property type="match status" value="1"/>
</dbReference>
<dbReference type="Gene3D" id="3.40.50.10240">
    <property type="entry name" value="Thiamin pyrophosphokinase, catalytic domain"/>
    <property type="match status" value="1"/>
</dbReference>
<organism evidence="7 8">
    <name type="scientific">Sedimentibacter hydroxybenzoicus DSM 7310</name>
    <dbReference type="NCBI Taxonomy" id="1123245"/>
    <lineage>
        <taxon>Bacteria</taxon>
        <taxon>Bacillati</taxon>
        <taxon>Bacillota</taxon>
        <taxon>Tissierellia</taxon>
        <taxon>Sedimentibacter</taxon>
    </lineage>
</organism>
<dbReference type="CDD" id="cd07995">
    <property type="entry name" value="TPK"/>
    <property type="match status" value="1"/>
</dbReference>
<feature type="domain" description="Thiamin pyrophosphokinase thiamin-binding" evidence="6">
    <location>
        <begin position="137"/>
        <end position="203"/>
    </location>
</feature>
<sequence length="209" mass="23298">MTTLIVGNGSDIDKSHIENLNIDYVICADGGLEKVKRLGLIPNLILGDFDSVNKSVLEDYKSLNIETVTFPSEKDYTDMELAISHAVKVGFKDIILVGASGTRLDHTVANMLLIEKYHKKDINIRIIDNNNFIQIITDSMIIPFRKNYYVSLIPLSENIEGLTLEGFKYPLNNINVERGSTLCISNEVSEDVGLIKLNKGSAFVFISKD</sequence>
<dbReference type="SUPFAM" id="SSF63999">
    <property type="entry name" value="Thiamin pyrophosphokinase, catalytic domain"/>
    <property type="match status" value="1"/>
</dbReference>
<dbReference type="GO" id="GO:0004788">
    <property type="term" value="F:thiamine diphosphokinase activity"/>
    <property type="evidence" value="ECO:0007669"/>
    <property type="project" value="UniProtKB-UniRule"/>
</dbReference>
<evidence type="ECO:0000313" key="7">
    <source>
        <dbReference type="EMBL" id="NYB74449.1"/>
    </source>
</evidence>
<dbReference type="InterPro" id="IPR007371">
    <property type="entry name" value="TPK_catalytic"/>
</dbReference>
<dbReference type="GO" id="GO:0030975">
    <property type="term" value="F:thiamine binding"/>
    <property type="evidence" value="ECO:0007669"/>
    <property type="project" value="InterPro"/>
</dbReference>
<dbReference type="InterPro" id="IPR036371">
    <property type="entry name" value="TPK_B1-bd_sf"/>
</dbReference>
<dbReference type="RefSeq" id="WP_179238139.1">
    <property type="nucleotide sequence ID" value="NZ_JACBNQ010000009.1"/>
</dbReference>
<evidence type="ECO:0000256" key="4">
    <source>
        <dbReference type="ARBA" id="ARBA00022840"/>
    </source>
</evidence>
<accession>A0A974BJQ6</accession>
<proteinExistence type="predicted"/>
<evidence type="ECO:0000256" key="3">
    <source>
        <dbReference type="ARBA" id="ARBA00022777"/>
    </source>
</evidence>
<dbReference type="InterPro" id="IPR036759">
    <property type="entry name" value="TPK_catalytic_sf"/>
</dbReference>
<name>A0A974BJQ6_SEDHY</name>
<keyword evidence="4" id="KW-0067">ATP-binding</keyword>
<dbReference type="Proteomes" id="UP000611629">
    <property type="component" value="Unassembled WGS sequence"/>
</dbReference>
<dbReference type="GO" id="GO:0016301">
    <property type="term" value="F:kinase activity"/>
    <property type="evidence" value="ECO:0007669"/>
    <property type="project" value="UniProtKB-KW"/>
</dbReference>
<gene>
    <name evidence="7" type="ORF">HZF24_09910</name>
</gene>
<evidence type="ECO:0000256" key="2">
    <source>
        <dbReference type="ARBA" id="ARBA00022741"/>
    </source>
</evidence>
<dbReference type="NCBIfam" id="TIGR01378">
    <property type="entry name" value="thi_PPkinase"/>
    <property type="match status" value="1"/>
</dbReference>
<protein>
    <recommendedName>
        <fullName evidence="5">Thiamine diphosphokinase</fullName>
        <ecNumber evidence="5">2.7.6.2</ecNumber>
    </recommendedName>
</protein>